<feature type="compositionally biased region" description="Basic and acidic residues" evidence="1">
    <location>
        <begin position="12"/>
        <end position="22"/>
    </location>
</feature>
<dbReference type="EMBL" id="JBEDUW010000002">
    <property type="protein sequence ID" value="KAK9946529.1"/>
    <property type="molecule type" value="Genomic_DNA"/>
</dbReference>
<feature type="region of interest" description="Disordered" evidence="1">
    <location>
        <begin position="1"/>
        <end position="22"/>
    </location>
</feature>
<reference evidence="2 3" key="1">
    <citation type="journal article" date="2023" name="G3 (Bethesda)">
        <title>A chromosome-length genome assembly and annotation of blackberry (Rubus argutus, cv. 'Hillquist').</title>
        <authorList>
            <person name="Bruna T."/>
            <person name="Aryal R."/>
            <person name="Dudchenko O."/>
            <person name="Sargent D.J."/>
            <person name="Mead D."/>
            <person name="Buti M."/>
            <person name="Cavallini A."/>
            <person name="Hytonen T."/>
            <person name="Andres J."/>
            <person name="Pham M."/>
            <person name="Weisz D."/>
            <person name="Mascagni F."/>
            <person name="Usai G."/>
            <person name="Natali L."/>
            <person name="Bassil N."/>
            <person name="Fernandez G.E."/>
            <person name="Lomsadze A."/>
            <person name="Armour M."/>
            <person name="Olukolu B."/>
            <person name="Poorten T."/>
            <person name="Britton C."/>
            <person name="Davik J."/>
            <person name="Ashrafi H."/>
            <person name="Aiden E.L."/>
            <person name="Borodovsky M."/>
            <person name="Worthington M."/>
        </authorList>
    </citation>
    <scope>NUCLEOTIDE SEQUENCE [LARGE SCALE GENOMIC DNA]</scope>
    <source>
        <strain evidence="2">PI 553951</strain>
    </source>
</reference>
<name>A0AAW1YEA5_RUBAR</name>
<protein>
    <submittedName>
        <fullName evidence="2">Uncharacterized protein</fullName>
    </submittedName>
</protein>
<evidence type="ECO:0000313" key="3">
    <source>
        <dbReference type="Proteomes" id="UP001457282"/>
    </source>
</evidence>
<gene>
    <name evidence="2" type="ORF">M0R45_011991</name>
</gene>
<proteinExistence type="predicted"/>
<comment type="caution">
    <text evidence="2">The sequence shown here is derived from an EMBL/GenBank/DDBJ whole genome shotgun (WGS) entry which is preliminary data.</text>
</comment>
<evidence type="ECO:0000313" key="2">
    <source>
        <dbReference type="EMBL" id="KAK9946529.1"/>
    </source>
</evidence>
<evidence type="ECO:0000256" key="1">
    <source>
        <dbReference type="SAM" id="MobiDB-lite"/>
    </source>
</evidence>
<organism evidence="2 3">
    <name type="scientific">Rubus argutus</name>
    <name type="common">Southern blackberry</name>
    <dbReference type="NCBI Taxonomy" id="59490"/>
    <lineage>
        <taxon>Eukaryota</taxon>
        <taxon>Viridiplantae</taxon>
        <taxon>Streptophyta</taxon>
        <taxon>Embryophyta</taxon>
        <taxon>Tracheophyta</taxon>
        <taxon>Spermatophyta</taxon>
        <taxon>Magnoliopsida</taxon>
        <taxon>eudicotyledons</taxon>
        <taxon>Gunneridae</taxon>
        <taxon>Pentapetalae</taxon>
        <taxon>rosids</taxon>
        <taxon>fabids</taxon>
        <taxon>Rosales</taxon>
        <taxon>Rosaceae</taxon>
        <taxon>Rosoideae</taxon>
        <taxon>Rosoideae incertae sedis</taxon>
        <taxon>Rubus</taxon>
    </lineage>
</organism>
<accession>A0AAW1YEA5</accession>
<sequence>MIPRRYSGSTSKHRDLSNRVYASHEDRMEAMAKAEELESGLGSDYPDPCENNAPITCHWWILAGNNQLGSRVDDACKC</sequence>
<dbReference type="Proteomes" id="UP001457282">
    <property type="component" value="Unassembled WGS sequence"/>
</dbReference>
<keyword evidence="3" id="KW-1185">Reference proteome</keyword>
<dbReference type="AlphaFoldDB" id="A0AAW1YEA5"/>